<dbReference type="EMBL" id="JACIBU010000001">
    <property type="protein sequence ID" value="MBB3675200.1"/>
    <property type="molecule type" value="Genomic_DNA"/>
</dbReference>
<evidence type="ECO:0000313" key="3">
    <source>
        <dbReference type="EMBL" id="PZA22985.1"/>
    </source>
</evidence>
<dbReference type="EMBL" id="QKNV01000014">
    <property type="protein sequence ID" value="PZA22985.1"/>
    <property type="molecule type" value="Genomic_DNA"/>
</dbReference>
<feature type="transmembrane region" description="Helical" evidence="1">
    <location>
        <begin position="104"/>
        <end position="125"/>
    </location>
</feature>
<dbReference type="Proteomes" id="UP000580718">
    <property type="component" value="Unassembled WGS sequence"/>
</dbReference>
<gene>
    <name evidence="3" type="ORF">DMO24_02150</name>
    <name evidence="2" type="ORF">FHX36_000935</name>
</gene>
<organism evidence="3 4">
    <name type="scientific">Modestobacter versicolor</name>
    <dbReference type="NCBI Taxonomy" id="429133"/>
    <lineage>
        <taxon>Bacteria</taxon>
        <taxon>Bacillati</taxon>
        <taxon>Actinomycetota</taxon>
        <taxon>Actinomycetes</taxon>
        <taxon>Geodermatophilales</taxon>
        <taxon>Geodermatophilaceae</taxon>
        <taxon>Modestobacter</taxon>
    </lineage>
</organism>
<dbReference type="AlphaFoldDB" id="A0A323VEB0"/>
<accession>A0A323VEB0</accession>
<dbReference type="OrthoDB" id="5194548at2"/>
<keyword evidence="4" id="KW-1185">Reference proteome</keyword>
<feature type="transmembrane region" description="Helical" evidence="1">
    <location>
        <begin position="6"/>
        <end position="28"/>
    </location>
</feature>
<evidence type="ECO:0000313" key="4">
    <source>
        <dbReference type="Proteomes" id="UP000247602"/>
    </source>
</evidence>
<comment type="caution">
    <text evidence="3">The sequence shown here is derived from an EMBL/GenBank/DDBJ whole genome shotgun (WGS) entry which is preliminary data.</text>
</comment>
<sequence>MIIAVVVAWVAVVLLLFALPVLAWWVGARDVWSRPGKRTEPDLYREMVRRHGLRPAEIAEVEGALTWGRELDDPRLRAAVVDWAQTLQQLVEERRARYPRARRVARLLWLVWVVLAVAALAFAVARREWGRVFNTLFWPLVLAWPMSRAVGGPRRAIERNSGAPAS</sequence>
<keyword evidence="1" id="KW-0472">Membrane</keyword>
<name>A0A323VEB0_9ACTN</name>
<reference evidence="2 5" key="2">
    <citation type="submission" date="2020-08" db="EMBL/GenBank/DDBJ databases">
        <title>Sequencing the genomes of 1000 actinobacteria strains.</title>
        <authorList>
            <person name="Klenk H.-P."/>
        </authorList>
    </citation>
    <scope>NUCLEOTIDE SEQUENCE [LARGE SCALE GENOMIC DNA]</scope>
    <source>
        <strain evidence="2 5">DSM 16678</strain>
    </source>
</reference>
<evidence type="ECO:0000313" key="2">
    <source>
        <dbReference type="EMBL" id="MBB3675200.1"/>
    </source>
</evidence>
<proteinExistence type="predicted"/>
<evidence type="ECO:0000313" key="5">
    <source>
        <dbReference type="Proteomes" id="UP000580718"/>
    </source>
</evidence>
<evidence type="ECO:0000256" key="1">
    <source>
        <dbReference type="SAM" id="Phobius"/>
    </source>
</evidence>
<dbReference type="Proteomes" id="UP000247602">
    <property type="component" value="Unassembled WGS sequence"/>
</dbReference>
<dbReference type="RefSeq" id="WP_110550701.1">
    <property type="nucleotide sequence ID" value="NZ_JACIBU010000001.1"/>
</dbReference>
<protein>
    <submittedName>
        <fullName evidence="3">Uncharacterized protein</fullName>
    </submittedName>
</protein>
<keyword evidence="1" id="KW-0812">Transmembrane</keyword>
<reference evidence="3 4" key="1">
    <citation type="submission" date="2018-06" db="EMBL/GenBank/DDBJ databases">
        <title>Draft genome sequence of Modestobacter versicolor CP153-2.</title>
        <authorList>
            <person name="Gundlapally S.R."/>
        </authorList>
    </citation>
    <scope>NUCLEOTIDE SEQUENCE [LARGE SCALE GENOMIC DNA]</scope>
    <source>
        <strain evidence="3 4">CP153-2</strain>
    </source>
</reference>
<keyword evidence="1" id="KW-1133">Transmembrane helix</keyword>